<protein>
    <recommendedName>
        <fullName evidence="2">peptidylprolyl isomerase</fullName>
        <ecNumber evidence="2">5.2.1.8</ecNumber>
    </recommendedName>
</protein>
<dbReference type="Proteomes" id="UP000193006">
    <property type="component" value="Chromosome"/>
</dbReference>
<sequence length="245" mass="27743">MTKVVSIIALAFGLAACGGDDSDQTEETVAPEEGVATEQDIEAILDTENIPDVIATVNGEDINKDIYVANLEQQASQLAMQGFDLESEEGASYLQMVEDSLIQQIINERLIIQAANEEDIQVTDEEIDKEIEQLIGQMGMETEEQLQELLDEQGVTMEELRADVIDFIKRDKYIETNINVTSPSEEELQSAYDERVAMVDEETEVPDFEDYKDELEYNLVRDREQEQTVELLENLREDSEITIHI</sequence>
<keyword evidence="5 6" id="KW-0413">Isomerase</keyword>
<dbReference type="SUPFAM" id="SSF109998">
    <property type="entry name" value="Triger factor/SurA peptide-binding domain-like"/>
    <property type="match status" value="1"/>
</dbReference>
<keyword evidence="4" id="KW-0697">Rotamase</keyword>
<dbReference type="RefSeq" id="WP_235820288.1">
    <property type="nucleotide sequence ID" value="NZ_CP020814.1"/>
</dbReference>
<evidence type="ECO:0000256" key="3">
    <source>
        <dbReference type="ARBA" id="ARBA00022729"/>
    </source>
</evidence>
<dbReference type="InterPro" id="IPR027304">
    <property type="entry name" value="Trigger_fact/SurA_dom_sf"/>
</dbReference>
<dbReference type="Gene3D" id="1.10.4030.10">
    <property type="entry name" value="Porin chaperone SurA, peptide-binding domain"/>
    <property type="match status" value="1"/>
</dbReference>
<evidence type="ECO:0000256" key="5">
    <source>
        <dbReference type="ARBA" id="ARBA00023235"/>
    </source>
</evidence>
<comment type="catalytic activity">
    <reaction evidence="1">
        <text>[protein]-peptidylproline (omega=180) = [protein]-peptidylproline (omega=0)</text>
        <dbReference type="Rhea" id="RHEA:16237"/>
        <dbReference type="Rhea" id="RHEA-COMP:10747"/>
        <dbReference type="Rhea" id="RHEA-COMP:10748"/>
        <dbReference type="ChEBI" id="CHEBI:83833"/>
        <dbReference type="ChEBI" id="CHEBI:83834"/>
        <dbReference type="EC" id="5.2.1.8"/>
    </reaction>
</comment>
<dbReference type="Pfam" id="PF13624">
    <property type="entry name" value="SurA_N_3"/>
    <property type="match status" value="1"/>
</dbReference>
<organism evidence="6 7">
    <name type="scientific">Halalkalibacter krulwichiae</name>
    <dbReference type="NCBI Taxonomy" id="199441"/>
    <lineage>
        <taxon>Bacteria</taxon>
        <taxon>Bacillati</taxon>
        <taxon>Bacillota</taxon>
        <taxon>Bacilli</taxon>
        <taxon>Bacillales</taxon>
        <taxon>Bacillaceae</taxon>
        <taxon>Halalkalibacter</taxon>
    </lineage>
</organism>
<dbReference type="PANTHER" id="PTHR47245">
    <property type="entry name" value="PEPTIDYLPROLYL ISOMERASE"/>
    <property type="match status" value="1"/>
</dbReference>
<dbReference type="AlphaFoldDB" id="A0A1X9MFD6"/>
<reference evidence="6 7" key="1">
    <citation type="submission" date="2017-04" db="EMBL/GenBank/DDBJ databases">
        <title>Bacillus krulwichiae AM31D Genome sequencing and assembly.</title>
        <authorList>
            <person name="Krulwich T.A."/>
            <person name="Anastor L."/>
            <person name="Ehrlich R."/>
            <person name="Ehrlich G.D."/>
            <person name="Janto B."/>
        </authorList>
    </citation>
    <scope>NUCLEOTIDE SEQUENCE [LARGE SCALE GENOMIC DNA]</scope>
    <source>
        <strain evidence="6 7">AM31D</strain>
    </source>
</reference>
<dbReference type="KEGG" id="bkw:BkAM31D_13735"/>
<gene>
    <name evidence="6" type="ORF">BkAM31D_13735</name>
</gene>
<dbReference type="EC" id="5.2.1.8" evidence="2"/>
<accession>A0A1X9MFD6</accession>
<evidence type="ECO:0000313" key="7">
    <source>
        <dbReference type="Proteomes" id="UP000193006"/>
    </source>
</evidence>
<keyword evidence="7" id="KW-1185">Reference proteome</keyword>
<evidence type="ECO:0000256" key="4">
    <source>
        <dbReference type="ARBA" id="ARBA00023110"/>
    </source>
</evidence>
<proteinExistence type="predicted"/>
<keyword evidence="3" id="KW-0732">Signal</keyword>
<dbReference type="STRING" id="199441.BkAM31D_13735"/>
<name>A0A1X9MFD6_9BACI</name>
<dbReference type="GO" id="GO:0003755">
    <property type="term" value="F:peptidyl-prolyl cis-trans isomerase activity"/>
    <property type="evidence" value="ECO:0007669"/>
    <property type="project" value="UniProtKB-KW"/>
</dbReference>
<evidence type="ECO:0000256" key="2">
    <source>
        <dbReference type="ARBA" id="ARBA00013194"/>
    </source>
</evidence>
<dbReference type="EMBL" id="CP020814">
    <property type="protein sequence ID" value="ARK30813.1"/>
    <property type="molecule type" value="Genomic_DNA"/>
</dbReference>
<evidence type="ECO:0000313" key="6">
    <source>
        <dbReference type="EMBL" id="ARK30813.1"/>
    </source>
</evidence>
<evidence type="ECO:0000256" key="1">
    <source>
        <dbReference type="ARBA" id="ARBA00000971"/>
    </source>
</evidence>
<dbReference type="PANTHER" id="PTHR47245:SF1">
    <property type="entry name" value="FOLDASE PROTEIN PRSA"/>
    <property type="match status" value="1"/>
</dbReference>
<dbReference type="PROSITE" id="PS51257">
    <property type="entry name" value="PROKAR_LIPOPROTEIN"/>
    <property type="match status" value="1"/>
</dbReference>
<dbReference type="InterPro" id="IPR050245">
    <property type="entry name" value="PrsA_foldase"/>
</dbReference>